<gene>
    <name evidence="3" type="ORF">N787_02365</name>
</gene>
<dbReference type="GO" id="GO:0016226">
    <property type="term" value="P:iron-sulfur cluster assembly"/>
    <property type="evidence" value="ECO:0007669"/>
    <property type="project" value="TreeGrafter"/>
</dbReference>
<dbReference type="InterPro" id="IPR045179">
    <property type="entry name" value="YgfZ/GcvT"/>
</dbReference>
<reference evidence="3 4" key="1">
    <citation type="submission" date="2013-09" db="EMBL/GenBank/DDBJ databases">
        <title>Genome sequencing of Arenimonas metalli.</title>
        <authorList>
            <person name="Chen F."/>
            <person name="Wang G."/>
        </authorList>
    </citation>
    <scope>NUCLEOTIDE SEQUENCE [LARGE SCALE GENOMIC DNA]</scope>
    <source>
        <strain evidence="3 4">CF5-1</strain>
    </source>
</reference>
<dbReference type="AlphaFoldDB" id="A0A091BS69"/>
<dbReference type="Gene3D" id="2.40.30.160">
    <property type="match status" value="1"/>
</dbReference>
<protein>
    <submittedName>
        <fullName evidence="3">Uncharacterized protein</fullName>
    </submittedName>
</protein>
<evidence type="ECO:0000256" key="1">
    <source>
        <dbReference type="ARBA" id="ARBA00022946"/>
    </source>
</evidence>
<dbReference type="PANTHER" id="PTHR22602">
    <property type="entry name" value="TRANSFERASE CAF17, MITOCHONDRIAL-RELATED"/>
    <property type="match status" value="1"/>
</dbReference>
<feature type="region of interest" description="Disordered" evidence="2">
    <location>
        <begin position="92"/>
        <end position="111"/>
    </location>
</feature>
<dbReference type="NCBIfam" id="TIGR03317">
    <property type="entry name" value="ygfZ_signature"/>
    <property type="match status" value="1"/>
</dbReference>
<dbReference type="EMBL" id="AVCK01000012">
    <property type="protein sequence ID" value="KFN47165.1"/>
    <property type="molecule type" value="Genomic_DNA"/>
</dbReference>
<dbReference type="PANTHER" id="PTHR22602:SF0">
    <property type="entry name" value="TRANSFERASE CAF17, MITOCHONDRIAL-RELATED"/>
    <property type="match status" value="1"/>
</dbReference>
<evidence type="ECO:0000313" key="4">
    <source>
        <dbReference type="Proteomes" id="UP000029393"/>
    </source>
</evidence>
<dbReference type="Proteomes" id="UP000029393">
    <property type="component" value="Unassembled WGS sequence"/>
</dbReference>
<organism evidence="3 4">
    <name type="scientific">Arenimonas metalli CF5-1</name>
    <dbReference type="NCBI Taxonomy" id="1384056"/>
    <lineage>
        <taxon>Bacteria</taxon>
        <taxon>Pseudomonadati</taxon>
        <taxon>Pseudomonadota</taxon>
        <taxon>Gammaproteobacteria</taxon>
        <taxon>Lysobacterales</taxon>
        <taxon>Lysobacteraceae</taxon>
        <taxon>Arenimonas</taxon>
    </lineage>
</organism>
<dbReference type="SUPFAM" id="SSF103025">
    <property type="entry name" value="Folate-binding domain"/>
    <property type="match status" value="1"/>
</dbReference>
<sequence length="270" mass="28611">MAVSGPDAGKFLQAQLMSDVAALAPGQWHWSGWLTPKGRVIALMALVRLPDDRFLLLVPDHPVASLKAALQRFVFRSKLVLDDATGWVAAAGPHHATPAPDRFDGGPTPPLALDLGDPANPRTLWLLPESDPALAPADPALEQQWLATDLAYGLPRLPESQREAWTPQMLSLGRLAAFSLRKGCYPGQEIVARTHYLGQAKRELVRILGDALAPGQSVKAGEAAVGTVVCATADGREGLAVFTSGEHAALAVDGRPCQLAGLNEGLARQP</sequence>
<evidence type="ECO:0000313" key="3">
    <source>
        <dbReference type="EMBL" id="KFN47165.1"/>
    </source>
</evidence>
<dbReference type="STRING" id="1384056.N787_02365"/>
<keyword evidence="1" id="KW-0809">Transit peptide</keyword>
<name>A0A091BS69_9GAMM</name>
<proteinExistence type="predicted"/>
<evidence type="ECO:0000256" key="2">
    <source>
        <dbReference type="SAM" id="MobiDB-lite"/>
    </source>
</evidence>
<dbReference type="Gene3D" id="3.30.1360.120">
    <property type="entry name" value="Probable tRNA modification gtpase trme, domain 1"/>
    <property type="match status" value="1"/>
</dbReference>
<dbReference type="PATRIC" id="fig|1384056.3.peg.1086"/>
<dbReference type="InterPro" id="IPR017703">
    <property type="entry name" value="YgfZ/GCV_T_CS"/>
</dbReference>
<dbReference type="eggNOG" id="COG0354">
    <property type="taxonomic scope" value="Bacteria"/>
</dbReference>
<accession>A0A091BS69</accession>
<dbReference type="InterPro" id="IPR027266">
    <property type="entry name" value="TrmE/GcvT-like"/>
</dbReference>
<keyword evidence="4" id="KW-1185">Reference proteome</keyword>
<comment type="caution">
    <text evidence="3">The sequence shown here is derived from an EMBL/GenBank/DDBJ whole genome shotgun (WGS) entry which is preliminary data.</text>
</comment>
<dbReference type="RefSeq" id="WP_034211331.1">
    <property type="nucleotide sequence ID" value="NZ_AVCK01000012.1"/>
</dbReference>